<gene>
    <name evidence="1" type="ORF">LCGC14_0074630</name>
</gene>
<dbReference type="InterPro" id="IPR007438">
    <property type="entry name" value="DUF488"/>
</dbReference>
<name>A0A0F9Y1V1_9ZZZZ</name>
<protein>
    <recommendedName>
        <fullName evidence="2">DUF488 domain-containing protein</fullName>
    </recommendedName>
</protein>
<dbReference type="EMBL" id="LAZR01000018">
    <property type="protein sequence ID" value="KKO05822.1"/>
    <property type="molecule type" value="Genomic_DNA"/>
</dbReference>
<dbReference type="PANTHER" id="PTHR39337">
    <property type="entry name" value="BLR5642 PROTEIN"/>
    <property type="match status" value="1"/>
</dbReference>
<evidence type="ECO:0008006" key="2">
    <source>
        <dbReference type="Google" id="ProtNLM"/>
    </source>
</evidence>
<dbReference type="AlphaFoldDB" id="A0A0F9Y1V1"/>
<evidence type="ECO:0000313" key="1">
    <source>
        <dbReference type="EMBL" id="KKO05822.1"/>
    </source>
</evidence>
<reference evidence="1" key="1">
    <citation type="journal article" date="2015" name="Nature">
        <title>Complex archaea that bridge the gap between prokaryotes and eukaryotes.</title>
        <authorList>
            <person name="Spang A."/>
            <person name="Saw J.H."/>
            <person name="Jorgensen S.L."/>
            <person name="Zaremba-Niedzwiedzka K."/>
            <person name="Martijn J."/>
            <person name="Lind A.E."/>
            <person name="van Eijk R."/>
            <person name="Schleper C."/>
            <person name="Guy L."/>
            <person name="Ettema T.J."/>
        </authorList>
    </citation>
    <scope>NUCLEOTIDE SEQUENCE</scope>
</reference>
<dbReference type="PANTHER" id="PTHR39337:SF1">
    <property type="entry name" value="BLR5642 PROTEIN"/>
    <property type="match status" value="1"/>
</dbReference>
<comment type="caution">
    <text evidence="1">The sequence shown here is derived from an EMBL/GenBank/DDBJ whole genome shotgun (WGS) entry which is preliminary data.</text>
</comment>
<accession>A0A0F9Y1V1</accession>
<organism evidence="1">
    <name type="scientific">marine sediment metagenome</name>
    <dbReference type="NCBI Taxonomy" id="412755"/>
    <lineage>
        <taxon>unclassified sequences</taxon>
        <taxon>metagenomes</taxon>
        <taxon>ecological metagenomes</taxon>
    </lineage>
</organism>
<proteinExistence type="predicted"/>
<dbReference type="Pfam" id="PF04343">
    <property type="entry name" value="DUF488"/>
    <property type="match status" value="1"/>
</dbReference>
<sequence>MALFTAGYEGLDIDSFLQGLRHAGVNKVVDVRQLPVSRKKGFSKTSFAEKLKSSGIDYEHVKALGCPKPIRDQYKKDGDWANYTKHFRAYIETQADVVRDVADEASEINACLICFEADVMFCHRRFVAEAGKKLNPDLHVKHLAIKKEIAVAV</sequence>